<comment type="caution">
    <text evidence="2">The sequence shown here is derived from an EMBL/GenBank/DDBJ whole genome shotgun (WGS) entry which is preliminary data.</text>
</comment>
<reference evidence="2 3" key="1">
    <citation type="journal article" date="2018" name="Front. Plant Sci.">
        <title>Red Clover (Trifolium pratense) and Zigzag Clover (T. medium) - A Picture of Genomic Similarities and Differences.</title>
        <authorList>
            <person name="Dluhosova J."/>
            <person name="Istvanek J."/>
            <person name="Nedelnik J."/>
            <person name="Repkova J."/>
        </authorList>
    </citation>
    <scope>NUCLEOTIDE SEQUENCE [LARGE SCALE GENOMIC DNA]</scope>
    <source>
        <strain evidence="3">cv. 10/8</strain>
        <tissue evidence="2">Leaf</tissue>
    </source>
</reference>
<keyword evidence="3" id="KW-1185">Reference proteome</keyword>
<feature type="non-terminal residue" evidence="2">
    <location>
        <position position="157"/>
    </location>
</feature>
<dbReference type="EMBL" id="LXQA010149530">
    <property type="protein sequence ID" value="MCI25806.1"/>
    <property type="molecule type" value="Genomic_DNA"/>
</dbReference>
<feature type="region of interest" description="Disordered" evidence="1">
    <location>
        <begin position="135"/>
        <end position="157"/>
    </location>
</feature>
<evidence type="ECO:0000256" key="1">
    <source>
        <dbReference type="SAM" id="MobiDB-lite"/>
    </source>
</evidence>
<name>A0A392QQJ7_9FABA</name>
<evidence type="ECO:0000313" key="3">
    <source>
        <dbReference type="Proteomes" id="UP000265520"/>
    </source>
</evidence>
<dbReference type="AlphaFoldDB" id="A0A392QQJ7"/>
<proteinExistence type="predicted"/>
<organism evidence="2 3">
    <name type="scientific">Trifolium medium</name>
    <dbReference type="NCBI Taxonomy" id="97028"/>
    <lineage>
        <taxon>Eukaryota</taxon>
        <taxon>Viridiplantae</taxon>
        <taxon>Streptophyta</taxon>
        <taxon>Embryophyta</taxon>
        <taxon>Tracheophyta</taxon>
        <taxon>Spermatophyta</taxon>
        <taxon>Magnoliopsida</taxon>
        <taxon>eudicotyledons</taxon>
        <taxon>Gunneridae</taxon>
        <taxon>Pentapetalae</taxon>
        <taxon>rosids</taxon>
        <taxon>fabids</taxon>
        <taxon>Fabales</taxon>
        <taxon>Fabaceae</taxon>
        <taxon>Papilionoideae</taxon>
        <taxon>50 kb inversion clade</taxon>
        <taxon>NPAAA clade</taxon>
        <taxon>Hologalegina</taxon>
        <taxon>IRL clade</taxon>
        <taxon>Trifolieae</taxon>
        <taxon>Trifolium</taxon>
    </lineage>
</organism>
<sequence length="157" mass="17244">FFNLFSRAGRVGITMHGTIEEELGLLRVDNGSREKERIDFARVLIATPNLEIVNTSVTVLVDGIQNEVKIVEEWGYTLGEDSCLLRDDDVSVTSHTNLEEGQGDPEVSRHFDTMVEDFAKGMIVEDDIGSQENFEFSKSRGGVEGGSKNAGEVAAFS</sequence>
<protein>
    <submittedName>
        <fullName evidence="2">DUF4283 domain protein</fullName>
    </submittedName>
</protein>
<feature type="non-terminal residue" evidence="2">
    <location>
        <position position="1"/>
    </location>
</feature>
<evidence type="ECO:0000313" key="2">
    <source>
        <dbReference type="EMBL" id="MCI25806.1"/>
    </source>
</evidence>
<dbReference type="Proteomes" id="UP000265520">
    <property type="component" value="Unassembled WGS sequence"/>
</dbReference>
<accession>A0A392QQJ7</accession>